<evidence type="ECO:0000313" key="2">
    <source>
        <dbReference type="Proteomes" id="UP000525078"/>
    </source>
</evidence>
<protein>
    <submittedName>
        <fullName evidence="1">Uncharacterized protein</fullName>
    </submittedName>
</protein>
<name>A0A7J6GSL6_CANSA</name>
<evidence type="ECO:0000313" key="1">
    <source>
        <dbReference type="EMBL" id="KAF4385926.1"/>
    </source>
</evidence>
<sequence length="84" mass="9751">MSKGNQKFLEAHGLEQWWSDDLELNLALHNKKVTLVDKNKSENIIGGARSHPLSIYAMQSRLSSMPKCFRFFNNQVTEFNKLIR</sequence>
<dbReference type="Proteomes" id="UP000525078">
    <property type="component" value="Unassembled WGS sequence"/>
</dbReference>
<dbReference type="AlphaFoldDB" id="A0A7J6GSL6"/>
<comment type="caution">
    <text evidence="1">The sequence shown here is derived from an EMBL/GenBank/DDBJ whole genome shotgun (WGS) entry which is preliminary data.</text>
</comment>
<accession>A0A7J6GSL6</accession>
<proteinExistence type="predicted"/>
<reference evidence="1 2" key="1">
    <citation type="journal article" date="2020" name="bioRxiv">
        <title>Sequence and annotation of 42 cannabis genomes reveals extensive copy number variation in cannabinoid synthesis and pathogen resistance genes.</title>
        <authorList>
            <person name="Mckernan K.J."/>
            <person name="Helbert Y."/>
            <person name="Kane L.T."/>
            <person name="Ebling H."/>
            <person name="Zhang L."/>
            <person name="Liu B."/>
            <person name="Eaton Z."/>
            <person name="Mclaughlin S."/>
            <person name="Kingan S."/>
            <person name="Baybayan P."/>
            <person name="Concepcion G."/>
            <person name="Jordan M."/>
            <person name="Riva A."/>
            <person name="Barbazuk W."/>
            <person name="Harkins T."/>
        </authorList>
    </citation>
    <scope>NUCLEOTIDE SEQUENCE [LARGE SCALE GENOMIC DNA]</scope>
    <source>
        <strain evidence="2">cv. Jamaican Lion 4</strain>
        <tissue evidence="1">Leaf</tissue>
    </source>
</reference>
<gene>
    <name evidence="1" type="ORF">F8388_010482</name>
</gene>
<organism evidence="1 2">
    <name type="scientific">Cannabis sativa</name>
    <name type="common">Hemp</name>
    <name type="synonym">Marijuana</name>
    <dbReference type="NCBI Taxonomy" id="3483"/>
    <lineage>
        <taxon>Eukaryota</taxon>
        <taxon>Viridiplantae</taxon>
        <taxon>Streptophyta</taxon>
        <taxon>Embryophyta</taxon>
        <taxon>Tracheophyta</taxon>
        <taxon>Spermatophyta</taxon>
        <taxon>Magnoliopsida</taxon>
        <taxon>eudicotyledons</taxon>
        <taxon>Gunneridae</taxon>
        <taxon>Pentapetalae</taxon>
        <taxon>rosids</taxon>
        <taxon>fabids</taxon>
        <taxon>Rosales</taxon>
        <taxon>Cannabaceae</taxon>
        <taxon>Cannabis</taxon>
    </lineage>
</organism>
<dbReference type="EMBL" id="JAATIP010000044">
    <property type="protein sequence ID" value="KAF4385926.1"/>
    <property type="molecule type" value="Genomic_DNA"/>
</dbReference>